<dbReference type="InterPro" id="IPR000639">
    <property type="entry name" value="Epox_hydrolase-like"/>
</dbReference>
<name>A0A1Q9QX79_PSEPU</name>
<evidence type="ECO:0000256" key="1">
    <source>
        <dbReference type="ARBA" id="ARBA00022801"/>
    </source>
</evidence>
<dbReference type="InterPro" id="IPR029058">
    <property type="entry name" value="AB_hydrolase_fold"/>
</dbReference>
<comment type="caution">
    <text evidence="3">The sequence shown here is derived from an EMBL/GenBank/DDBJ whole genome shotgun (WGS) entry which is preliminary data.</text>
</comment>
<dbReference type="PRINTS" id="PR00412">
    <property type="entry name" value="EPOXHYDRLASE"/>
</dbReference>
<keyword evidence="1" id="KW-0378">Hydrolase</keyword>
<dbReference type="PANTHER" id="PTHR43329">
    <property type="entry name" value="EPOXIDE HYDROLASE"/>
    <property type="match status" value="1"/>
</dbReference>
<dbReference type="InterPro" id="IPR000073">
    <property type="entry name" value="AB_hydrolase_1"/>
</dbReference>
<dbReference type="Pfam" id="PF00561">
    <property type="entry name" value="Abhydrolase_1"/>
    <property type="match status" value="1"/>
</dbReference>
<feature type="domain" description="AB hydrolase-1" evidence="2">
    <location>
        <begin position="36"/>
        <end position="306"/>
    </location>
</feature>
<dbReference type="SUPFAM" id="SSF53474">
    <property type="entry name" value="alpha/beta-Hydrolases"/>
    <property type="match status" value="1"/>
</dbReference>
<evidence type="ECO:0000313" key="3">
    <source>
        <dbReference type="EMBL" id="OLS59753.1"/>
    </source>
</evidence>
<dbReference type="Gene3D" id="3.40.50.1820">
    <property type="entry name" value="alpha/beta hydrolase"/>
    <property type="match status" value="1"/>
</dbReference>
<dbReference type="GO" id="GO:0016787">
    <property type="term" value="F:hydrolase activity"/>
    <property type="evidence" value="ECO:0007669"/>
    <property type="project" value="UniProtKB-KW"/>
</dbReference>
<dbReference type="Proteomes" id="UP000186736">
    <property type="component" value="Unassembled WGS sequence"/>
</dbReference>
<reference evidence="3 4" key="1">
    <citation type="submission" date="2016-10" db="EMBL/GenBank/DDBJ databases">
        <title>Genome Sequence of Pseudomonas putida GM4FR.</title>
        <authorList>
            <person name="Poehlein A."/>
            <person name="Wemheuer F."/>
            <person name="Hollensteiner J."/>
            <person name="Wemheuer B."/>
        </authorList>
    </citation>
    <scope>NUCLEOTIDE SEQUENCE [LARGE SCALE GENOMIC DNA]</scope>
    <source>
        <strain evidence="3 4">GM4FR</strain>
    </source>
</reference>
<accession>A0A1Q9QX79</accession>
<gene>
    <name evidence="3" type="ORF">PSEMO_50610</name>
</gene>
<dbReference type="EMBL" id="MKZO01000058">
    <property type="protein sequence ID" value="OLS59753.1"/>
    <property type="molecule type" value="Genomic_DNA"/>
</dbReference>
<evidence type="ECO:0000259" key="2">
    <source>
        <dbReference type="Pfam" id="PF00561"/>
    </source>
</evidence>
<dbReference type="PRINTS" id="PR00111">
    <property type="entry name" value="ABHYDROLASE"/>
</dbReference>
<protein>
    <recommendedName>
        <fullName evidence="2">AB hydrolase-1 domain-containing protein</fullName>
    </recommendedName>
</protein>
<proteinExistence type="predicted"/>
<evidence type="ECO:0000313" key="4">
    <source>
        <dbReference type="Proteomes" id="UP000186736"/>
    </source>
</evidence>
<dbReference type="RefSeq" id="WP_178392061.1">
    <property type="nucleotide sequence ID" value="NZ_MKZO01000058.1"/>
</dbReference>
<sequence length="324" mass="36603">MTHTGKDAALAVEHQLLAVNDITLSIYSAGPADGRPLWLLHGFPECWYSWRHQIEPLARCGYRVLVPEMRGYGQSSAPSEPEAYDLITLCGDIQAAMDAFGHTEVGVISHDWGAGLAWYLALLEPQRIKALVTMSVPFGGRPKRSAIEIMREAYADRFNYIVYFQEVGVAESELDADISRSLQLLLGGKGEMFLQDKPADARLFDGMPEPHGLPDWCTKEELSVYQNTLSRGFRGPLNWYRNFTRTWQRTEALAGQSIVPPTLFLLGDQDPVGKLESHTLKRMNQVVPRLEQHVLENCGHWIQNERPEEVNALLEDFLGRYYKA</sequence>
<dbReference type="AlphaFoldDB" id="A0A1Q9QX79"/>
<organism evidence="3 4">
    <name type="scientific">Pseudomonas putida</name>
    <name type="common">Arthrobacter siderocapsulatus</name>
    <dbReference type="NCBI Taxonomy" id="303"/>
    <lineage>
        <taxon>Bacteria</taxon>
        <taxon>Pseudomonadati</taxon>
        <taxon>Pseudomonadota</taxon>
        <taxon>Gammaproteobacteria</taxon>
        <taxon>Pseudomonadales</taxon>
        <taxon>Pseudomonadaceae</taxon>
        <taxon>Pseudomonas</taxon>
    </lineage>
</organism>